<dbReference type="PANTHER" id="PTHR48104:SF30">
    <property type="entry name" value="METACASPASE-1"/>
    <property type="match status" value="1"/>
</dbReference>
<feature type="region of interest" description="Disordered" evidence="2">
    <location>
        <begin position="487"/>
        <end position="516"/>
    </location>
</feature>
<feature type="compositionally biased region" description="Low complexity" evidence="2">
    <location>
        <begin position="265"/>
        <end position="277"/>
    </location>
</feature>
<feature type="region of interest" description="Disordered" evidence="2">
    <location>
        <begin position="1"/>
        <end position="23"/>
    </location>
</feature>
<organism evidence="4 5">
    <name type="scientific">Favolaschia claudopus</name>
    <dbReference type="NCBI Taxonomy" id="2862362"/>
    <lineage>
        <taxon>Eukaryota</taxon>
        <taxon>Fungi</taxon>
        <taxon>Dikarya</taxon>
        <taxon>Basidiomycota</taxon>
        <taxon>Agaricomycotina</taxon>
        <taxon>Agaricomycetes</taxon>
        <taxon>Agaricomycetidae</taxon>
        <taxon>Agaricales</taxon>
        <taxon>Marasmiineae</taxon>
        <taxon>Mycenaceae</taxon>
        <taxon>Favolaschia</taxon>
    </lineage>
</organism>
<dbReference type="InterPro" id="IPR050452">
    <property type="entry name" value="Metacaspase"/>
</dbReference>
<reference evidence="4 5" key="1">
    <citation type="journal article" date="2024" name="J Genomics">
        <title>Draft genome sequencing and assembly of Favolaschia claudopus CIRM-BRFM 2984 isolated from oak limbs.</title>
        <authorList>
            <person name="Navarro D."/>
            <person name="Drula E."/>
            <person name="Chaduli D."/>
            <person name="Cazenave R."/>
            <person name="Ahrendt S."/>
            <person name="Wang J."/>
            <person name="Lipzen A."/>
            <person name="Daum C."/>
            <person name="Barry K."/>
            <person name="Grigoriev I.V."/>
            <person name="Favel A."/>
            <person name="Rosso M.N."/>
            <person name="Martin F."/>
        </authorList>
    </citation>
    <scope>NUCLEOTIDE SEQUENCE [LARGE SCALE GENOMIC DNA]</scope>
    <source>
        <strain evidence="4 5">CIRM-BRFM 2984</strain>
    </source>
</reference>
<dbReference type="PANTHER" id="PTHR48104">
    <property type="entry name" value="METACASPASE-4"/>
    <property type="match status" value="1"/>
</dbReference>
<gene>
    <name evidence="4" type="ORF">R3P38DRAFT_518664</name>
</gene>
<evidence type="ECO:0000259" key="3">
    <source>
        <dbReference type="Pfam" id="PF00656"/>
    </source>
</evidence>
<dbReference type="Gene3D" id="3.40.50.12660">
    <property type="match status" value="2"/>
</dbReference>
<feature type="domain" description="Peptidase C14 caspase" evidence="3">
    <location>
        <begin position="40"/>
        <end position="457"/>
    </location>
</feature>
<dbReference type="InterPro" id="IPR011600">
    <property type="entry name" value="Pept_C14_caspase"/>
</dbReference>
<comment type="caution">
    <text evidence="4">The sequence shown here is derived from an EMBL/GenBank/DDBJ whole genome shotgun (WGS) entry which is preliminary data.</text>
</comment>
<evidence type="ECO:0000313" key="5">
    <source>
        <dbReference type="Proteomes" id="UP001362999"/>
    </source>
</evidence>
<feature type="compositionally biased region" description="Basic and acidic residues" evidence="2">
    <location>
        <begin position="555"/>
        <end position="568"/>
    </location>
</feature>
<protein>
    <submittedName>
        <fullName evidence="4">Metacaspase type II</fullName>
    </submittedName>
</protein>
<name>A0AAV9ZC69_9AGAR</name>
<keyword evidence="5" id="KW-1185">Reference proteome</keyword>
<accession>A0AAV9ZC69</accession>
<sequence>MPPTTAVDPQRLSGAGGPQLSSPASSLDSFSDYLHFTGDKKALLIGVRVCQSVGYEDLDMAHDDVYKMRDLLIEVYHYKESEITILLDDDDDAHTQPTRENILAAIAEFVKNVKAGDKLCFHYSGHSTQVKNPNSRSCSEEDGLDECLVPLDGVDMKIVDNELHAALVQPLPSGSHLVAVLDTCNSGSLLDLKHYRCNRVLVPWMWRGRRDSEAIRNSVVRRGAQLVTLSGPAPPATSITQSVVAPQTRRRSVISVMCDPPTPSPSATSPLAPRASTGIPTGPSTSVVRTATAVPRSGTFNRLRAGSKLPLARLRTLSVSLQSSTSTSPCADKAMKNKENFTRGEVGPVMPTLSKLNWILHEEGDEEKHCESPVGRFPCSGWCRNVEGRSTLLDEDDEVKADVISLASCKDSQKAWEGNGVSMTSALVELLRENPERSLQDILIQISHKTYSLALSRHSRSKEYKAQRKNYDSFLVRQIKRLERGNRSTASLVRSDSPGIDVRPTLPHATARGGPRKSTLLRTVGEQIQALKQRLRAVRQDKGYDMDAFQNPELSSHRPLDMNRRWGM</sequence>
<dbReference type="Pfam" id="PF00656">
    <property type="entry name" value="Peptidase_C14"/>
    <property type="match status" value="1"/>
</dbReference>
<evidence type="ECO:0000256" key="2">
    <source>
        <dbReference type="SAM" id="MobiDB-lite"/>
    </source>
</evidence>
<dbReference type="GO" id="GO:0004197">
    <property type="term" value="F:cysteine-type endopeptidase activity"/>
    <property type="evidence" value="ECO:0007669"/>
    <property type="project" value="InterPro"/>
</dbReference>
<evidence type="ECO:0000313" key="4">
    <source>
        <dbReference type="EMBL" id="KAK6977592.1"/>
    </source>
</evidence>
<feature type="region of interest" description="Disordered" evidence="2">
    <location>
        <begin position="260"/>
        <end position="284"/>
    </location>
</feature>
<dbReference type="EMBL" id="JAWWNJ010000167">
    <property type="protein sequence ID" value="KAK6977592.1"/>
    <property type="molecule type" value="Genomic_DNA"/>
</dbReference>
<dbReference type="Proteomes" id="UP001362999">
    <property type="component" value="Unassembled WGS sequence"/>
</dbReference>
<dbReference type="GO" id="GO:0005737">
    <property type="term" value="C:cytoplasm"/>
    <property type="evidence" value="ECO:0007669"/>
    <property type="project" value="TreeGrafter"/>
</dbReference>
<comment type="similarity">
    <text evidence="1">Belongs to the peptidase C14B family.</text>
</comment>
<feature type="region of interest" description="Disordered" evidence="2">
    <location>
        <begin position="548"/>
        <end position="568"/>
    </location>
</feature>
<evidence type="ECO:0000256" key="1">
    <source>
        <dbReference type="ARBA" id="ARBA00009005"/>
    </source>
</evidence>
<dbReference type="GO" id="GO:0006508">
    <property type="term" value="P:proteolysis"/>
    <property type="evidence" value="ECO:0007669"/>
    <property type="project" value="InterPro"/>
</dbReference>
<proteinExistence type="inferred from homology"/>
<dbReference type="AlphaFoldDB" id="A0AAV9ZC69"/>